<comment type="caution">
    <text evidence="1">The sequence shown here is derived from an EMBL/GenBank/DDBJ whole genome shotgun (WGS) entry which is preliminary data.</text>
</comment>
<dbReference type="Proteomes" id="UP000607559">
    <property type="component" value="Unassembled WGS sequence"/>
</dbReference>
<sequence length="237" mass="27370">MRIICIVIGLLACFTVLHAQYTELDNIGSNPNHHLGILPIFFAKDSAKGSPYLALGWLRGMLELTNHKRLPEQGHGLFFNYDKMNERLFATDGVSKTWFYPHDSISSFYLVDSNTIYCFERVPLISQAHFLLSLVKSEKGYSLYKRLITKFIVADYRDEGYLGTGRRFDRYTDSYEYYIIYPGDSTFKKLNLTVRAIKKALPSESSRLNKFFSQKSGRVDEHTFVLLLQNINDQNGF</sequence>
<accession>A0A8J2U8N9</accession>
<gene>
    <name evidence="1" type="ORF">GCM10011511_07090</name>
</gene>
<evidence type="ECO:0000313" key="1">
    <source>
        <dbReference type="EMBL" id="GGA86598.1"/>
    </source>
</evidence>
<organism evidence="1 2">
    <name type="scientific">Puia dinghuensis</name>
    <dbReference type="NCBI Taxonomy" id="1792502"/>
    <lineage>
        <taxon>Bacteria</taxon>
        <taxon>Pseudomonadati</taxon>
        <taxon>Bacteroidota</taxon>
        <taxon>Chitinophagia</taxon>
        <taxon>Chitinophagales</taxon>
        <taxon>Chitinophagaceae</taxon>
        <taxon>Puia</taxon>
    </lineage>
</organism>
<dbReference type="RefSeq" id="WP_188928617.1">
    <property type="nucleotide sequence ID" value="NZ_BMJC01000001.1"/>
</dbReference>
<proteinExistence type="predicted"/>
<dbReference type="EMBL" id="BMJC01000001">
    <property type="protein sequence ID" value="GGA86598.1"/>
    <property type="molecule type" value="Genomic_DNA"/>
</dbReference>
<reference evidence="1" key="1">
    <citation type="journal article" date="2014" name="Int. J. Syst. Evol. Microbiol.">
        <title>Complete genome sequence of Corynebacterium casei LMG S-19264T (=DSM 44701T), isolated from a smear-ripened cheese.</title>
        <authorList>
            <consortium name="US DOE Joint Genome Institute (JGI-PGF)"/>
            <person name="Walter F."/>
            <person name="Albersmeier A."/>
            <person name="Kalinowski J."/>
            <person name="Ruckert C."/>
        </authorList>
    </citation>
    <scope>NUCLEOTIDE SEQUENCE</scope>
    <source>
        <strain evidence="1">CGMCC 1.15448</strain>
    </source>
</reference>
<keyword evidence="2" id="KW-1185">Reference proteome</keyword>
<protein>
    <submittedName>
        <fullName evidence="1">Uncharacterized protein</fullName>
    </submittedName>
</protein>
<reference evidence="1" key="2">
    <citation type="submission" date="2020-09" db="EMBL/GenBank/DDBJ databases">
        <authorList>
            <person name="Sun Q."/>
            <person name="Zhou Y."/>
        </authorList>
    </citation>
    <scope>NUCLEOTIDE SEQUENCE</scope>
    <source>
        <strain evidence="1">CGMCC 1.15448</strain>
    </source>
</reference>
<evidence type="ECO:0000313" key="2">
    <source>
        <dbReference type="Proteomes" id="UP000607559"/>
    </source>
</evidence>
<name>A0A8J2U8N9_9BACT</name>
<dbReference type="AlphaFoldDB" id="A0A8J2U8N9"/>